<dbReference type="InterPro" id="IPR050194">
    <property type="entry name" value="Glycosyltransferase_grp1"/>
</dbReference>
<feature type="domain" description="Glycosyl transferase family 1" evidence="1">
    <location>
        <begin position="216"/>
        <end position="386"/>
    </location>
</feature>
<gene>
    <name evidence="3" type="ORF">F2P47_01095</name>
</gene>
<dbReference type="GO" id="GO:0016758">
    <property type="term" value="F:hexosyltransferase activity"/>
    <property type="evidence" value="ECO:0007669"/>
    <property type="project" value="TreeGrafter"/>
</dbReference>
<evidence type="ECO:0000259" key="1">
    <source>
        <dbReference type="Pfam" id="PF00534"/>
    </source>
</evidence>
<dbReference type="PANTHER" id="PTHR45947:SF3">
    <property type="entry name" value="SULFOQUINOVOSYL TRANSFERASE SQD2"/>
    <property type="match status" value="1"/>
</dbReference>
<dbReference type="Gene3D" id="3.40.50.2000">
    <property type="entry name" value="Glycogen Phosphorylase B"/>
    <property type="match status" value="2"/>
</dbReference>
<accession>A0A6N6VME4</accession>
<dbReference type="EMBL" id="WESC01000001">
    <property type="protein sequence ID" value="KAB7742759.1"/>
    <property type="molecule type" value="Genomic_DNA"/>
</dbReference>
<dbReference type="PANTHER" id="PTHR45947">
    <property type="entry name" value="SULFOQUINOVOSYL TRANSFERASE SQD2"/>
    <property type="match status" value="1"/>
</dbReference>
<keyword evidence="4" id="KW-1185">Reference proteome</keyword>
<reference evidence="3 4" key="1">
    <citation type="submission" date="2019-09" db="EMBL/GenBank/DDBJ databases">
        <title>Parvibaculum sedimenti sp. nov., isolated from sediment.</title>
        <authorList>
            <person name="Wang Y."/>
        </authorList>
    </citation>
    <scope>NUCLEOTIDE SEQUENCE [LARGE SCALE GENOMIC DNA]</scope>
    <source>
        <strain evidence="3 4">HXT-9</strain>
    </source>
</reference>
<dbReference type="InterPro" id="IPR001296">
    <property type="entry name" value="Glyco_trans_1"/>
</dbReference>
<comment type="caution">
    <text evidence="3">The sequence shown here is derived from an EMBL/GenBank/DDBJ whole genome shotgun (WGS) entry which is preliminary data.</text>
</comment>
<dbReference type="SUPFAM" id="SSF53756">
    <property type="entry name" value="UDP-Glycosyltransferase/glycogen phosphorylase"/>
    <property type="match status" value="1"/>
</dbReference>
<evidence type="ECO:0000313" key="4">
    <source>
        <dbReference type="Proteomes" id="UP000468901"/>
    </source>
</evidence>
<dbReference type="Pfam" id="PF13439">
    <property type="entry name" value="Glyco_transf_4"/>
    <property type="match status" value="1"/>
</dbReference>
<evidence type="ECO:0000259" key="2">
    <source>
        <dbReference type="Pfam" id="PF13439"/>
    </source>
</evidence>
<proteinExistence type="predicted"/>
<dbReference type="Proteomes" id="UP000468901">
    <property type="component" value="Unassembled WGS sequence"/>
</dbReference>
<sequence>MAGSTGKTYIRQRRAVSISFENLSPRPAILQVIPSLNIGGAERTTIDMARAIIAAGGRAVVASSGGRLLNELIAAGGEHVDMDVHSKNPIIMALNVERLTRLAEREKIDLIHARSRAPAWSALAAAHRLGLPFVTTYHSKVHEAPRLKVFYNSVMTRGDAVIANSSYTAERIGRVHAPDPARLFVVPRGVDTDYLDEAAVEPERMAALRLRWNILDDGRAIFLLPARISRWKGQKLAIQAAADLLSSGVTGFRLLLVGDAQGRNAFVKEVQDMIGDPDLARHVALVGHCDDMAAAYALSDVVLSPSIEAEPFGRVAVEAQSMRRPVIVSDAGGQRETVLTPEMTGGIENATGLAVEPNDAKALAAAMKAVLELTPEARRGMGERGRANALAHYSVGAMTGATLDVYARLIARSRDKRSAAKHGGAKRGG</sequence>
<organism evidence="3 4">
    <name type="scientific">Parvibaculum sedimenti</name>
    <dbReference type="NCBI Taxonomy" id="2608632"/>
    <lineage>
        <taxon>Bacteria</taxon>
        <taxon>Pseudomonadati</taxon>
        <taxon>Pseudomonadota</taxon>
        <taxon>Alphaproteobacteria</taxon>
        <taxon>Hyphomicrobiales</taxon>
        <taxon>Parvibaculaceae</taxon>
        <taxon>Parvibaculum</taxon>
    </lineage>
</organism>
<feature type="domain" description="Glycosyltransferase subfamily 4-like N-terminal" evidence="2">
    <location>
        <begin position="38"/>
        <end position="193"/>
    </location>
</feature>
<keyword evidence="3" id="KW-0808">Transferase</keyword>
<dbReference type="Pfam" id="PF00534">
    <property type="entry name" value="Glycos_transf_1"/>
    <property type="match status" value="1"/>
</dbReference>
<dbReference type="CDD" id="cd03819">
    <property type="entry name" value="GT4_WavL-like"/>
    <property type="match status" value="1"/>
</dbReference>
<protein>
    <submittedName>
        <fullName evidence="3">Glycosyltransferase</fullName>
    </submittedName>
</protein>
<evidence type="ECO:0000313" key="3">
    <source>
        <dbReference type="EMBL" id="KAB7742759.1"/>
    </source>
</evidence>
<dbReference type="AlphaFoldDB" id="A0A6N6VME4"/>
<name>A0A6N6VME4_9HYPH</name>
<dbReference type="InterPro" id="IPR028098">
    <property type="entry name" value="Glyco_trans_4-like_N"/>
</dbReference>